<keyword evidence="12" id="KW-1185">Reference proteome</keyword>
<keyword evidence="4 10" id="KW-0312">Gluconeogenesis</keyword>
<evidence type="ECO:0000256" key="10">
    <source>
        <dbReference type="HAMAP-Rule" id="MF_00453"/>
    </source>
</evidence>
<feature type="binding site" evidence="10">
    <location>
        <position position="448"/>
    </location>
    <ligand>
        <name>ATP</name>
        <dbReference type="ChEBI" id="CHEBI:30616"/>
    </ligand>
</feature>
<keyword evidence="6 10" id="KW-0210">Decarboxylase</keyword>
<dbReference type="InterPro" id="IPR008210">
    <property type="entry name" value="PEP_carboxykinase_N"/>
</dbReference>
<comment type="similarity">
    <text evidence="2 10">Belongs to the phosphoenolpyruvate carboxykinase (ATP) family.</text>
</comment>
<dbReference type="NCBIfam" id="NF006822">
    <property type="entry name" value="PRK09344.1-4"/>
    <property type="match status" value="1"/>
</dbReference>
<evidence type="ECO:0000313" key="11">
    <source>
        <dbReference type="EMBL" id="GGH06582.1"/>
    </source>
</evidence>
<feature type="binding site" evidence="10">
    <location>
        <position position="220"/>
    </location>
    <ligand>
        <name>ATP</name>
        <dbReference type="ChEBI" id="CHEBI:30616"/>
    </ligand>
</feature>
<evidence type="ECO:0000256" key="7">
    <source>
        <dbReference type="ARBA" id="ARBA00022840"/>
    </source>
</evidence>
<dbReference type="NCBIfam" id="NF006821">
    <property type="entry name" value="PRK09344.1-3"/>
    <property type="match status" value="1"/>
</dbReference>
<feature type="binding site" evidence="10">
    <location>
        <position position="323"/>
    </location>
    <ligand>
        <name>substrate</name>
    </ligand>
</feature>
<evidence type="ECO:0000256" key="6">
    <source>
        <dbReference type="ARBA" id="ARBA00022793"/>
    </source>
</evidence>
<gene>
    <name evidence="10 11" type="primary">pckA</name>
    <name evidence="11" type="ORF">GCM10007420_23950</name>
</gene>
<dbReference type="Proteomes" id="UP000648722">
    <property type="component" value="Unassembled WGS sequence"/>
</dbReference>
<feature type="binding site" evidence="10">
    <location>
        <position position="59"/>
    </location>
    <ligand>
        <name>substrate</name>
    </ligand>
</feature>
<evidence type="ECO:0000256" key="9">
    <source>
        <dbReference type="ARBA" id="ARBA00047371"/>
    </source>
</evidence>
<evidence type="ECO:0000256" key="1">
    <source>
        <dbReference type="ARBA" id="ARBA00004742"/>
    </source>
</evidence>
<dbReference type="Gene3D" id="2.170.8.10">
    <property type="entry name" value="Phosphoenolpyruvate Carboxykinase, domain 2"/>
    <property type="match status" value="1"/>
</dbReference>
<comment type="caution">
    <text evidence="11">The sequence shown here is derived from an EMBL/GenBank/DDBJ whole genome shotgun (WGS) entry which is preliminary data.</text>
</comment>
<feature type="binding site" evidence="10">
    <location>
        <position position="195"/>
    </location>
    <ligand>
        <name>substrate</name>
    </ligand>
</feature>
<feature type="binding site" evidence="10">
    <location>
        <position position="257"/>
    </location>
    <ligand>
        <name>Mn(2+)</name>
        <dbReference type="ChEBI" id="CHEBI:29035"/>
    </ligand>
</feature>
<keyword evidence="10" id="KW-0464">Manganese</keyword>
<dbReference type="EC" id="4.1.1.49" evidence="3 10"/>
<dbReference type="SUPFAM" id="SSF68923">
    <property type="entry name" value="PEP carboxykinase N-terminal domain"/>
    <property type="match status" value="1"/>
</dbReference>
<dbReference type="InterPro" id="IPR001272">
    <property type="entry name" value="PEP_carboxykinase_ATP"/>
</dbReference>
<dbReference type="PANTHER" id="PTHR30031:SF0">
    <property type="entry name" value="PHOSPHOENOLPYRUVATE CARBOXYKINASE (ATP)"/>
    <property type="match status" value="1"/>
</dbReference>
<keyword evidence="7 10" id="KW-0067">ATP-binding</keyword>
<dbReference type="SUPFAM" id="SSF53795">
    <property type="entry name" value="PEP carboxykinase-like"/>
    <property type="match status" value="1"/>
</dbReference>
<feature type="binding site" evidence="10">
    <location>
        <position position="201"/>
    </location>
    <ligand>
        <name>substrate</name>
    </ligand>
</feature>
<feature type="binding site" evidence="10">
    <location>
        <begin position="236"/>
        <end position="244"/>
    </location>
    <ligand>
        <name>ATP</name>
        <dbReference type="ChEBI" id="CHEBI:30616"/>
    </ligand>
</feature>
<dbReference type="Gene3D" id="3.40.449.10">
    <property type="entry name" value="Phosphoenolpyruvate Carboxykinase, domain 1"/>
    <property type="match status" value="1"/>
</dbReference>
<organism evidence="11 12">
    <name type="scientific">Glycocaulis albus</name>
    <dbReference type="NCBI Taxonomy" id="1382801"/>
    <lineage>
        <taxon>Bacteria</taxon>
        <taxon>Pseudomonadati</taxon>
        <taxon>Pseudomonadota</taxon>
        <taxon>Alphaproteobacteria</taxon>
        <taxon>Maricaulales</taxon>
        <taxon>Maricaulaceae</taxon>
        <taxon>Glycocaulis</taxon>
    </lineage>
</organism>
<dbReference type="NCBIfam" id="NF006820">
    <property type="entry name" value="PRK09344.1-2"/>
    <property type="match status" value="1"/>
</dbReference>
<evidence type="ECO:0000256" key="5">
    <source>
        <dbReference type="ARBA" id="ARBA00022741"/>
    </source>
</evidence>
<dbReference type="PANTHER" id="PTHR30031">
    <property type="entry name" value="PHOSPHOENOLPYRUVATE CARBOXYKINASE ATP"/>
    <property type="match status" value="1"/>
</dbReference>
<evidence type="ECO:0000256" key="2">
    <source>
        <dbReference type="ARBA" id="ARBA00006052"/>
    </source>
</evidence>
<dbReference type="InterPro" id="IPR013035">
    <property type="entry name" value="PEP_carboxykinase_C"/>
</dbReference>
<dbReference type="Gene3D" id="3.90.228.20">
    <property type="match status" value="1"/>
</dbReference>
<feature type="binding site" evidence="10">
    <location>
        <position position="201"/>
    </location>
    <ligand>
        <name>Mn(2+)</name>
        <dbReference type="ChEBI" id="CHEBI:29035"/>
    </ligand>
</feature>
<evidence type="ECO:0000256" key="3">
    <source>
        <dbReference type="ARBA" id="ARBA00012363"/>
    </source>
</evidence>
<dbReference type="RefSeq" id="WP_188452831.1">
    <property type="nucleotide sequence ID" value="NZ_BMFS01000012.1"/>
</dbReference>
<dbReference type="PIRSF" id="PIRSF006294">
    <property type="entry name" value="PEP_crbxkin"/>
    <property type="match status" value="1"/>
</dbReference>
<comment type="caution">
    <text evidence="10">Lacks conserved residue(s) required for the propagation of feature annotation.</text>
</comment>
<proteinExistence type="inferred from homology"/>
<keyword evidence="5 10" id="KW-0547">Nucleotide-binding</keyword>
<evidence type="ECO:0000256" key="8">
    <source>
        <dbReference type="ARBA" id="ARBA00023239"/>
    </source>
</evidence>
<sequence>MSDVATPIRDLRDLGITRPGKLNINWLEPALYEEAIRRGEGRVAKGGALLVETGQHTGRSARDKFTVRDPNTEGRIWWDFNASMTPQHFDALWTDMRAHMEGRELFVQELFAGADRAHRLNVRVVSELAWHSLFIRHLLRRPENAELEDFAPEFTIVNLPSFRADETRHGTRHGSETVIAINFTEKLVLIGGTSYAGETKKAVFTILNYLLPEKHIMPMHCSVNVGEKGDSAVFFGLSGTGKTTLSADPKRKLIGDDEHGWSENGLFNFEGGCYAKMIRLSKEAEPDIYATTAMWGTVLENVVMDPATRELDLDSAELAENSRGAYPLHYIPNACDRNVCDHPSTLVMLTCDAFGVMPPIARLTPAQAMYHFLSGYTAKVAGTEKGVDEPSATFSTCFGAPFMPRHPAEYGNLLRELIARHGVQCWLVNTGWTGGAYGIGHRMPIRATRTLLNAAIDGSLSAAQFRKDPVFGFDVPVSVPGIDPAILDPRQTWSDASAYDAQALKLADMFVANFEKFETHVDPAVRSAAPSPDAIRAAAE</sequence>
<comment type="pathway">
    <text evidence="1 10">Carbohydrate biosynthesis; gluconeogenesis.</text>
</comment>
<protein>
    <recommendedName>
        <fullName evidence="3 10">Phosphoenolpyruvate carboxykinase (ATP)</fullName>
        <shortName evidence="10">PCK</shortName>
        <shortName evidence="10">PEP carboxykinase</shortName>
        <shortName evidence="10">PEPCK</shortName>
        <ecNumber evidence="3 10">4.1.1.49</ecNumber>
    </recommendedName>
</protein>
<accession>A0ABQ1XY47</accession>
<comment type="catalytic activity">
    <reaction evidence="9 10">
        <text>oxaloacetate + ATP = phosphoenolpyruvate + ADP + CO2</text>
        <dbReference type="Rhea" id="RHEA:18617"/>
        <dbReference type="ChEBI" id="CHEBI:16452"/>
        <dbReference type="ChEBI" id="CHEBI:16526"/>
        <dbReference type="ChEBI" id="CHEBI:30616"/>
        <dbReference type="ChEBI" id="CHEBI:58702"/>
        <dbReference type="ChEBI" id="CHEBI:456216"/>
        <dbReference type="EC" id="4.1.1.49"/>
    </reaction>
</comment>
<evidence type="ECO:0000313" key="12">
    <source>
        <dbReference type="Proteomes" id="UP000648722"/>
    </source>
</evidence>
<dbReference type="CDD" id="cd00484">
    <property type="entry name" value="PEPCK_ATP"/>
    <property type="match status" value="1"/>
</dbReference>
<reference evidence="12" key="1">
    <citation type="journal article" date="2019" name="Int. J. Syst. Evol. Microbiol.">
        <title>The Global Catalogue of Microorganisms (GCM) 10K type strain sequencing project: providing services to taxonomists for standard genome sequencing and annotation.</title>
        <authorList>
            <consortium name="The Broad Institute Genomics Platform"/>
            <consortium name="The Broad Institute Genome Sequencing Center for Infectious Disease"/>
            <person name="Wu L."/>
            <person name="Ma J."/>
        </authorList>
    </citation>
    <scope>NUCLEOTIDE SEQUENCE [LARGE SCALE GENOMIC DNA]</scope>
    <source>
        <strain evidence="12">CGMCC 1.12766</strain>
    </source>
</reference>
<feature type="binding site" evidence="10">
    <location>
        <position position="201"/>
    </location>
    <ligand>
        <name>ATP</name>
        <dbReference type="ChEBI" id="CHEBI:30616"/>
    </ligand>
</feature>
<keyword evidence="8 10" id="KW-0456">Lyase</keyword>
<comment type="cofactor">
    <cofactor evidence="10">
        <name>Mn(2+)</name>
        <dbReference type="ChEBI" id="CHEBI:29035"/>
    </cofactor>
    <text evidence="10">Binds 1 Mn(2+) ion per subunit.</text>
</comment>
<keyword evidence="10" id="KW-0479">Metal-binding</keyword>
<feature type="binding site" evidence="10">
    <location>
        <position position="323"/>
    </location>
    <ligand>
        <name>ATP</name>
        <dbReference type="ChEBI" id="CHEBI:30616"/>
    </ligand>
</feature>
<dbReference type="NCBIfam" id="TIGR00224">
    <property type="entry name" value="pckA"/>
    <property type="match status" value="1"/>
</dbReference>
<dbReference type="Pfam" id="PF01293">
    <property type="entry name" value="PEPCK_ATP"/>
    <property type="match status" value="1"/>
</dbReference>
<evidence type="ECO:0000256" key="4">
    <source>
        <dbReference type="ARBA" id="ARBA00022432"/>
    </source>
</evidence>
<keyword evidence="10" id="KW-0963">Cytoplasm</keyword>
<name>A0ABQ1XY47_9PROT</name>
<feature type="binding site" evidence="10">
    <location>
        <position position="220"/>
    </location>
    <ligand>
        <name>Mn(2+)</name>
        <dbReference type="ChEBI" id="CHEBI:29035"/>
    </ligand>
</feature>
<comment type="subcellular location">
    <subcellularLocation>
        <location evidence="10">Cytoplasm</location>
    </subcellularLocation>
</comment>
<feature type="binding site" evidence="10">
    <location>
        <position position="285"/>
    </location>
    <ligand>
        <name>ATP</name>
        <dbReference type="ChEBI" id="CHEBI:30616"/>
    </ligand>
</feature>
<comment type="function">
    <text evidence="10">Involved in the gluconeogenesis. Catalyzes the conversion of oxaloacetate (OAA) to phosphoenolpyruvate (PEP) through direct phosphoryl transfer between the nucleoside triphosphate and OAA.</text>
</comment>
<dbReference type="HAMAP" id="MF_00453">
    <property type="entry name" value="PEPCK_ATP"/>
    <property type="match status" value="1"/>
</dbReference>
<dbReference type="EMBL" id="BMFS01000012">
    <property type="protein sequence ID" value="GGH06582.1"/>
    <property type="molecule type" value="Genomic_DNA"/>
</dbReference>